<keyword evidence="14 18" id="KW-0186">Copper</keyword>
<comment type="subunit">
    <text evidence="3">Component of the cytochrome c oxidase (complex IV, CIV), a multisubunit enzyme composed of a catalytic core of 3 subunits and several supernumerary subunits. The complex exists as a monomer or a dimer and forms supercomplexes (SCs) in the inner mitochondrial membrane with ubiquinol-cytochrome c oxidoreductase (cytochrome b-c1 complex, complex III, CIII).</text>
</comment>
<evidence type="ECO:0000256" key="7">
    <source>
        <dbReference type="ARBA" id="ARBA00022692"/>
    </source>
</evidence>
<dbReference type="PRINTS" id="PR01166">
    <property type="entry name" value="CYCOXIDASEII"/>
</dbReference>
<evidence type="ECO:0000256" key="10">
    <source>
        <dbReference type="ARBA" id="ARBA00022842"/>
    </source>
</evidence>
<keyword evidence="13 19" id="KW-1133">Transmembrane helix</keyword>
<name>A0A7D5IJH5_9HYME</name>
<comment type="function">
    <text evidence="18">Component of the cytochrome c oxidase, the last enzyme in the mitochondrial electron transport chain which drives oxidative phosphorylation. The respiratory chain contains 3 multisubunit complexes succinate dehydrogenase (complex II, CII), ubiquinol-cytochrome c oxidoreductase (cytochrome b-c1 complex, complex III, CIII) and cytochrome c oxidase (complex IV, CIV), that cooperate to transfer electrons derived from NADH and succinate to molecular oxygen, creating an electrochemical gradient over the inner membrane that drives transmembrane transport and the ATP synthase. Cytochrome c oxidase is the component of the respiratory chain that catalyzes the reduction of oxygen to water. Electrons originating from reduced cytochrome c in the intermembrane space (IMS) are transferred via the dinuclear copper A center (CU(A)) of subunit 2 and heme A of subunit 1 to the active site in subunit 1, a binuclear center (BNC) formed by heme A3 and copper B (CU(B)). The BNC reduces molecular oxygen to 2 water molecules using 4 electrons from cytochrome c in the IMS and 4 protons from the mitochondrial matrix.</text>
</comment>
<evidence type="ECO:0000256" key="3">
    <source>
        <dbReference type="ARBA" id="ARBA00011164"/>
    </source>
</evidence>
<dbReference type="InterPro" id="IPR045187">
    <property type="entry name" value="CcO_II"/>
</dbReference>
<evidence type="ECO:0000256" key="15">
    <source>
        <dbReference type="ARBA" id="ARBA00023128"/>
    </source>
</evidence>
<evidence type="ECO:0000256" key="1">
    <source>
        <dbReference type="ARBA" id="ARBA00004448"/>
    </source>
</evidence>
<dbReference type="InterPro" id="IPR001505">
    <property type="entry name" value="Copper_CuA"/>
</dbReference>
<proteinExistence type="inferred from homology"/>
<evidence type="ECO:0000259" key="20">
    <source>
        <dbReference type="PROSITE" id="PS50857"/>
    </source>
</evidence>
<evidence type="ECO:0000256" key="18">
    <source>
        <dbReference type="RuleBase" id="RU000457"/>
    </source>
</evidence>
<dbReference type="InterPro" id="IPR034210">
    <property type="entry name" value="CcO_II_C"/>
</dbReference>
<dbReference type="Gene3D" id="2.60.40.420">
    <property type="entry name" value="Cupredoxins - blue copper proteins"/>
    <property type="match status" value="1"/>
</dbReference>
<dbReference type="PROSITE" id="PS50857">
    <property type="entry name" value="COX2_CUA"/>
    <property type="match status" value="1"/>
</dbReference>
<keyword evidence="16 18" id="KW-0472">Membrane</keyword>
<evidence type="ECO:0000256" key="2">
    <source>
        <dbReference type="ARBA" id="ARBA00007866"/>
    </source>
</evidence>
<accession>A0A7D5IJH5</accession>
<keyword evidence="12 18" id="KW-0249">Electron transport</keyword>
<dbReference type="InterPro" id="IPR002429">
    <property type="entry name" value="CcO_II-like_C"/>
</dbReference>
<evidence type="ECO:0000256" key="12">
    <source>
        <dbReference type="ARBA" id="ARBA00022982"/>
    </source>
</evidence>
<dbReference type="GO" id="GO:0042773">
    <property type="term" value="P:ATP synthesis coupled electron transport"/>
    <property type="evidence" value="ECO:0007669"/>
    <property type="project" value="TreeGrafter"/>
</dbReference>
<evidence type="ECO:0000256" key="6">
    <source>
        <dbReference type="ARBA" id="ARBA00022660"/>
    </source>
</evidence>
<evidence type="ECO:0000256" key="19">
    <source>
        <dbReference type="SAM" id="Phobius"/>
    </source>
</evidence>
<evidence type="ECO:0000256" key="4">
    <source>
        <dbReference type="ARBA" id="ARBA00015946"/>
    </source>
</evidence>
<evidence type="ECO:0000259" key="21">
    <source>
        <dbReference type="PROSITE" id="PS50999"/>
    </source>
</evidence>
<dbReference type="GO" id="GO:0005743">
    <property type="term" value="C:mitochondrial inner membrane"/>
    <property type="evidence" value="ECO:0007669"/>
    <property type="project" value="UniProtKB-SubCell"/>
</dbReference>
<dbReference type="EMBL" id="MN842279">
    <property type="protein sequence ID" value="QKZ95162.1"/>
    <property type="molecule type" value="Genomic_DNA"/>
</dbReference>
<dbReference type="InterPro" id="IPR008972">
    <property type="entry name" value="Cupredoxin"/>
</dbReference>
<dbReference type="Gene3D" id="1.10.287.90">
    <property type="match status" value="1"/>
</dbReference>
<feature type="domain" description="Cytochrome oxidase subunit II transmembrane region profile" evidence="21">
    <location>
        <begin position="1"/>
        <end position="91"/>
    </location>
</feature>
<evidence type="ECO:0000256" key="5">
    <source>
        <dbReference type="ARBA" id="ARBA00022448"/>
    </source>
</evidence>
<evidence type="ECO:0000313" key="22">
    <source>
        <dbReference type="EMBL" id="QKZ95162.1"/>
    </source>
</evidence>
<evidence type="ECO:0000256" key="13">
    <source>
        <dbReference type="ARBA" id="ARBA00022989"/>
    </source>
</evidence>
<evidence type="ECO:0000256" key="11">
    <source>
        <dbReference type="ARBA" id="ARBA00022967"/>
    </source>
</evidence>
<keyword evidence="8 18" id="KW-0479">Metal-binding</keyword>
<geneLocation type="mitochondrion" evidence="22"/>
<evidence type="ECO:0000256" key="8">
    <source>
        <dbReference type="ARBA" id="ARBA00022723"/>
    </source>
</evidence>
<evidence type="ECO:0000256" key="16">
    <source>
        <dbReference type="ARBA" id="ARBA00023136"/>
    </source>
</evidence>
<dbReference type="GO" id="GO:0005507">
    <property type="term" value="F:copper ion binding"/>
    <property type="evidence" value="ECO:0007669"/>
    <property type="project" value="InterPro"/>
</dbReference>
<evidence type="ECO:0000256" key="9">
    <source>
        <dbReference type="ARBA" id="ARBA00022792"/>
    </source>
</evidence>
<dbReference type="PANTHER" id="PTHR22888">
    <property type="entry name" value="CYTOCHROME C OXIDASE, SUBUNIT II"/>
    <property type="match status" value="1"/>
</dbReference>
<comment type="similarity">
    <text evidence="2 18">Belongs to the cytochrome c oxidase subunit 2 family.</text>
</comment>
<keyword evidence="11" id="KW-1278">Translocase</keyword>
<evidence type="ECO:0000256" key="17">
    <source>
        <dbReference type="ARBA" id="ARBA00049512"/>
    </source>
</evidence>
<reference evidence="22" key="2">
    <citation type="journal article" date="2020" name="Mitochondrial DNA Part B Resour">
        <title>Sequencing and analysis of the complete mitochondrial genome of Habrobracon hebetor (Hymenoptera: Braconidae).</title>
        <authorList>
            <person name="Huang Y.-X."/>
            <person name="Qi L.-Q."/>
            <person name="Zhang Y.-Z."/>
            <person name="Jin X.-X."/>
            <person name="Wang X."/>
        </authorList>
    </citation>
    <scope>NUCLEOTIDE SEQUENCE</scope>
</reference>
<evidence type="ECO:0000256" key="14">
    <source>
        <dbReference type="ARBA" id="ARBA00023008"/>
    </source>
</evidence>
<comment type="catalytic activity">
    <reaction evidence="17">
        <text>4 Fe(II)-[cytochrome c] + O2 + 8 H(+)(in) = 4 Fe(III)-[cytochrome c] + 2 H2O + 4 H(+)(out)</text>
        <dbReference type="Rhea" id="RHEA:11436"/>
        <dbReference type="Rhea" id="RHEA-COMP:10350"/>
        <dbReference type="Rhea" id="RHEA-COMP:14399"/>
        <dbReference type="ChEBI" id="CHEBI:15377"/>
        <dbReference type="ChEBI" id="CHEBI:15378"/>
        <dbReference type="ChEBI" id="CHEBI:15379"/>
        <dbReference type="ChEBI" id="CHEBI:29033"/>
        <dbReference type="ChEBI" id="CHEBI:29034"/>
        <dbReference type="EC" id="7.1.1.9"/>
    </reaction>
    <physiologicalReaction direction="left-to-right" evidence="17">
        <dbReference type="Rhea" id="RHEA:11437"/>
    </physiologicalReaction>
</comment>
<dbReference type="FunFam" id="2.60.40.420:FF:000001">
    <property type="entry name" value="Cytochrome c oxidase subunit 2"/>
    <property type="match status" value="1"/>
</dbReference>
<dbReference type="AlphaFoldDB" id="A0A7D5IJH5"/>
<feature type="domain" description="Cytochrome oxidase subunit II copper A binding" evidence="20">
    <location>
        <begin position="92"/>
        <end position="224"/>
    </location>
</feature>
<protein>
    <recommendedName>
        <fullName evidence="4 18">Cytochrome c oxidase subunit 2</fullName>
    </recommendedName>
</protein>
<sequence>MKPWVYLNFQDFNSNLKMMMTEFHDLALMILLMIIIMILYMILTFSLNIFVDKNILHNQVIEIIWTIIPMFILMFMIIPSLKILYMIEEIINPFMTFKILGHQWYWSYEYSDFKNIEFDSFMLNNFDNKNIFRLLDVDNRLILPNKINIRGLVSSTDVIHSWALPSSGIKIDAIPGRINQLFLNFNRLGLYFGQCSEICGLNHSFMPIVVESIKLNFFIEWLKNF</sequence>
<dbReference type="InterPro" id="IPR011759">
    <property type="entry name" value="Cyt_c_oxidase_su2_TM_dom"/>
</dbReference>
<keyword evidence="5 18" id="KW-0813">Transport</keyword>
<keyword evidence="15 18" id="KW-0496">Mitochondrion</keyword>
<dbReference type="PANTHER" id="PTHR22888:SF9">
    <property type="entry name" value="CYTOCHROME C OXIDASE SUBUNIT 2"/>
    <property type="match status" value="1"/>
</dbReference>
<keyword evidence="9 18" id="KW-0999">Mitochondrion inner membrane</keyword>
<keyword evidence="10" id="KW-0460">Magnesium</keyword>
<dbReference type="PROSITE" id="PS50999">
    <property type="entry name" value="COX2_TM"/>
    <property type="match status" value="1"/>
</dbReference>
<dbReference type="PROSITE" id="PS00078">
    <property type="entry name" value="COX2"/>
    <property type="match status" value="1"/>
</dbReference>
<keyword evidence="6 18" id="KW-0679">Respiratory chain</keyword>
<dbReference type="InterPro" id="IPR036257">
    <property type="entry name" value="Cyt_c_oxidase_su2_TM_sf"/>
</dbReference>
<comment type="subcellular location">
    <subcellularLocation>
        <location evidence="1 18">Mitochondrion inner membrane</location>
        <topology evidence="1 18">Multi-pass membrane protein</topology>
    </subcellularLocation>
</comment>
<keyword evidence="7 18" id="KW-0812">Transmembrane</keyword>
<feature type="transmembrane region" description="Helical" evidence="19">
    <location>
        <begin position="63"/>
        <end position="85"/>
    </location>
</feature>
<dbReference type="Pfam" id="PF00116">
    <property type="entry name" value="COX2"/>
    <property type="match status" value="1"/>
</dbReference>
<gene>
    <name evidence="22" type="primary">COX2</name>
</gene>
<dbReference type="GO" id="GO:0004129">
    <property type="term" value="F:cytochrome-c oxidase activity"/>
    <property type="evidence" value="ECO:0007669"/>
    <property type="project" value="UniProtKB-EC"/>
</dbReference>
<organism evidence="22">
    <name type="scientific">Habrobracon hebetor</name>
    <dbReference type="NCBI Taxonomy" id="69819"/>
    <lineage>
        <taxon>Eukaryota</taxon>
        <taxon>Metazoa</taxon>
        <taxon>Ecdysozoa</taxon>
        <taxon>Arthropoda</taxon>
        <taxon>Hexapoda</taxon>
        <taxon>Insecta</taxon>
        <taxon>Pterygota</taxon>
        <taxon>Neoptera</taxon>
        <taxon>Endopterygota</taxon>
        <taxon>Hymenoptera</taxon>
        <taxon>Apocrita</taxon>
        <taxon>Ichneumonoidea</taxon>
        <taxon>Braconidae</taxon>
        <taxon>Braconinae</taxon>
        <taxon>Habrobracon</taxon>
    </lineage>
</organism>
<dbReference type="Pfam" id="PF02790">
    <property type="entry name" value="COX2_TM"/>
    <property type="match status" value="1"/>
</dbReference>
<dbReference type="SUPFAM" id="SSF81464">
    <property type="entry name" value="Cytochrome c oxidase subunit II-like, transmembrane region"/>
    <property type="match status" value="1"/>
</dbReference>
<feature type="transmembrane region" description="Helical" evidence="19">
    <location>
        <begin position="26"/>
        <end position="51"/>
    </location>
</feature>
<reference evidence="22" key="1">
    <citation type="submission" date="2019-12" db="EMBL/GenBank/DDBJ databases">
        <authorList>
            <person name="Huang Y."/>
            <person name="Qi L."/>
            <person name="Wang X."/>
        </authorList>
    </citation>
    <scope>NUCLEOTIDE SEQUENCE</scope>
</reference>
<dbReference type="CDD" id="cd13912">
    <property type="entry name" value="CcO_II_C"/>
    <property type="match status" value="1"/>
</dbReference>
<comment type="cofactor">
    <cofactor evidence="18">
        <name>Cu cation</name>
        <dbReference type="ChEBI" id="CHEBI:23378"/>
    </cofactor>
    <text evidence="18">Binds a copper A center.</text>
</comment>
<dbReference type="SUPFAM" id="SSF49503">
    <property type="entry name" value="Cupredoxins"/>
    <property type="match status" value="1"/>
</dbReference>